<organism evidence="2 3">
    <name type="scientific">Deinococcus lacus</name>
    <dbReference type="NCBI Taxonomy" id="392561"/>
    <lineage>
        <taxon>Bacteria</taxon>
        <taxon>Thermotogati</taxon>
        <taxon>Deinococcota</taxon>
        <taxon>Deinococci</taxon>
        <taxon>Deinococcales</taxon>
        <taxon>Deinococcaceae</taxon>
        <taxon>Deinococcus</taxon>
    </lineage>
</organism>
<evidence type="ECO:0000313" key="2">
    <source>
        <dbReference type="EMBL" id="MFC6592324.1"/>
    </source>
</evidence>
<dbReference type="EMBL" id="JBHSWD010000001">
    <property type="protein sequence ID" value="MFC6592324.1"/>
    <property type="molecule type" value="Genomic_DNA"/>
</dbReference>
<comment type="caution">
    <text evidence="2">The sequence shown here is derived from an EMBL/GenBank/DDBJ whole genome shotgun (WGS) entry which is preliminary data.</text>
</comment>
<accession>A0ABW1YHI6</accession>
<feature type="compositionally biased region" description="Low complexity" evidence="1">
    <location>
        <begin position="41"/>
        <end position="51"/>
    </location>
</feature>
<feature type="region of interest" description="Disordered" evidence="1">
    <location>
        <begin position="30"/>
        <end position="57"/>
    </location>
</feature>
<sequence length="75" mass="7929">MTGGAPRAVTGHQQRARPLQRVLRGHIQQPVSALLPPWPSPSGSRPRSAGGRKVGVGRALRRAGIFPGYRATTPA</sequence>
<evidence type="ECO:0000313" key="3">
    <source>
        <dbReference type="Proteomes" id="UP001596297"/>
    </source>
</evidence>
<protein>
    <submittedName>
        <fullName evidence="2">Uncharacterized protein</fullName>
    </submittedName>
</protein>
<proteinExistence type="predicted"/>
<keyword evidence="3" id="KW-1185">Reference proteome</keyword>
<reference evidence="3" key="1">
    <citation type="journal article" date="2019" name="Int. J. Syst. Evol. Microbiol.">
        <title>The Global Catalogue of Microorganisms (GCM) 10K type strain sequencing project: providing services to taxonomists for standard genome sequencing and annotation.</title>
        <authorList>
            <consortium name="The Broad Institute Genomics Platform"/>
            <consortium name="The Broad Institute Genome Sequencing Center for Infectious Disease"/>
            <person name="Wu L."/>
            <person name="Ma J."/>
        </authorList>
    </citation>
    <scope>NUCLEOTIDE SEQUENCE [LARGE SCALE GENOMIC DNA]</scope>
    <source>
        <strain evidence="3">CGMCC 1.15772</strain>
    </source>
</reference>
<dbReference type="Proteomes" id="UP001596297">
    <property type="component" value="Unassembled WGS sequence"/>
</dbReference>
<gene>
    <name evidence="2" type="ORF">ACFP81_10190</name>
</gene>
<feature type="region of interest" description="Disordered" evidence="1">
    <location>
        <begin position="1"/>
        <end position="20"/>
    </location>
</feature>
<evidence type="ECO:0000256" key="1">
    <source>
        <dbReference type="SAM" id="MobiDB-lite"/>
    </source>
</evidence>
<name>A0ABW1YHI6_9DEIO</name>